<evidence type="ECO:0000313" key="3">
    <source>
        <dbReference type="Proteomes" id="UP001152172"/>
    </source>
</evidence>
<dbReference type="Gene3D" id="3.30.750.24">
    <property type="entry name" value="STAS domain"/>
    <property type="match status" value="1"/>
</dbReference>
<comment type="caution">
    <text evidence="2">The sequence shown here is derived from an EMBL/GenBank/DDBJ whole genome shotgun (WGS) entry which is preliminary data.</text>
</comment>
<dbReference type="PROSITE" id="PS50801">
    <property type="entry name" value="STAS"/>
    <property type="match status" value="1"/>
</dbReference>
<dbReference type="PANTHER" id="PTHR33745:SF8">
    <property type="entry name" value="BLUE-LIGHT PHOTORECEPTOR"/>
    <property type="match status" value="1"/>
</dbReference>
<dbReference type="InterPro" id="IPR051932">
    <property type="entry name" value="Bact_StressResp_Reg"/>
</dbReference>
<name>A0A9X3RCJ7_9BACI</name>
<dbReference type="PANTHER" id="PTHR33745">
    <property type="entry name" value="RSBT ANTAGONIST PROTEIN RSBS-RELATED"/>
    <property type="match status" value="1"/>
</dbReference>
<sequence>MNESLSQIDYREIMEYSRDPLIIHTNLKIIDVNHVAVDFFRATKDKIIGASPLDIFQEASKLAIEKRIESAYQQPAKVIEETIYRMDGTTVEVELYCHPVQIGTTKAIQTYVRDITELKEKELKQLEIMKEINELSATLVPVLNGIAILPLMGSIDEDRAKQLLDEVPFKVQEQDINFLIIDFSGMYTLNSVVTDYLFKINNVLSLLGVRSIITGLRPQLALTAIQLDYKLDSIPTKSTVKQALQSLGINQNLTIPLDIE</sequence>
<dbReference type="InterPro" id="IPR002645">
    <property type="entry name" value="STAS_dom"/>
</dbReference>
<dbReference type="InterPro" id="IPR036513">
    <property type="entry name" value="STAS_dom_sf"/>
</dbReference>
<dbReference type="Proteomes" id="UP001152172">
    <property type="component" value="Unassembled WGS sequence"/>
</dbReference>
<reference evidence="2" key="1">
    <citation type="submission" date="2022-05" db="EMBL/GenBank/DDBJ databases">
        <authorList>
            <person name="Colautti A."/>
            <person name="Iacumin L."/>
        </authorList>
    </citation>
    <scope>NUCLEOTIDE SEQUENCE</scope>
    <source>
        <strain evidence="2">DSM 30747</strain>
    </source>
</reference>
<dbReference type="SUPFAM" id="SSF52091">
    <property type="entry name" value="SpoIIaa-like"/>
    <property type="match status" value="1"/>
</dbReference>
<dbReference type="SUPFAM" id="SSF55785">
    <property type="entry name" value="PYP-like sensor domain (PAS domain)"/>
    <property type="match status" value="1"/>
</dbReference>
<dbReference type="SMART" id="SM00091">
    <property type="entry name" value="PAS"/>
    <property type="match status" value="1"/>
</dbReference>
<accession>A0A9X3RCJ7</accession>
<dbReference type="Pfam" id="PF01740">
    <property type="entry name" value="STAS"/>
    <property type="match status" value="1"/>
</dbReference>
<dbReference type="InterPro" id="IPR035965">
    <property type="entry name" value="PAS-like_dom_sf"/>
</dbReference>
<feature type="domain" description="STAS" evidence="1">
    <location>
        <begin position="136"/>
        <end position="247"/>
    </location>
</feature>
<dbReference type="CDD" id="cd00130">
    <property type="entry name" value="PAS"/>
    <property type="match status" value="1"/>
</dbReference>
<dbReference type="InterPro" id="IPR000014">
    <property type="entry name" value="PAS"/>
</dbReference>
<evidence type="ECO:0000259" key="1">
    <source>
        <dbReference type="PROSITE" id="PS50801"/>
    </source>
</evidence>
<dbReference type="Pfam" id="PF13426">
    <property type="entry name" value="PAS_9"/>
    <property type="match status" value="1"/>
</dbReference>
<dbReference type="CDD" id="cd07041">
    <property type="entry name" value="STAS_RsbR_RsbS_like"/>
    <property type="match status" value="1"/>
</dbReference>
<gene>
    <name evidence="2" type="ORF">M9R61_19335</name>
</gene>
<evidence type="ECO:0000313" key="2">
    <source>
        <dbReference type="EMBL" id="MCZ8535458.1"/>
    </source>
</evidence>
<keyword evidence="3" id="KW-1185">Reference proteome</keyword>
<proteinExistence type="predicted"/>
<dbReference type="EMBL" id="JAMKBI010000024">
    <property type="protein sequence ID" value="MCZ8535458.1"/>
    <property type="molecule type" value="Genomic_DNA"/>
</dbReference>
<dbReference type="AlphaFoldDB" id="A0A9X3RCJ7"/>
<dbReference type="NCBIfam" id="TIGR00229">
    <property type="entry name" value="sensory_box"/>
    <property type="match status" value="1"/>
</dbReference>
<dbReference type="RefSeq" id="WP_269923426.1">
    <property type="nucleotide sequence ID" value="NZ_JAMKBI010000024.1"/>
</dbReference>
<organism evidence="2 3">
    <name type="scientific">Psychrobacillus psychrodurans</name>
    <dbReference type="NCBI Taxonomy" id="126157"/>
    <lineage>
        <taxon>Bacteria</taxon>
        <taxon>Bacillati</taxon>
        <taxon>Bacillota</taxon>
        <taxon>Bacilli</taxon>
        <taxon>Bacillales</taxon>
        <taxon>Bacillaceae</taxon>
        <taxon>Psychrobacillus</taxon>
    </lineage>
</organism>
<dbReference type="Gene3D" id="3.30.450.20">
    <property type="entry name" value="PAS domain"/>
    <property type="match status" value="1"/>
</dbReference>
<protein>
    <submittedName>
        <fullName evidence="2">PAS domain S-box protein</fullName>
    </submittedName>
</protein>